<feature type="signal peptide" evidence="1">
    <location>
        <begin position="1"/>
        <end position="22"/>
    </location>
</feature>
<gene>
    <name evidence="2" type="ORF">SAMN05661044_00621</name>
</gene>
<protein>
    <recommendedName>
        <fullName evidence="4">TerB family tellurite resistance protein</fullName>
    </recommendedName>
</protein>
<evidence type="ECO:0008006" key="4">
    <source>
        <dbReference type="Google" id="ProtNLM"/>
    </source>
</evidence>
<dbReference type="RefSeq" id="WP_093318158.1">
    <property type="nucleotide sequence ID" value="NZ_FOAF01000001.1"/>
</dbReference>
<name>A0A1H7I8Q2_OLID1</name>
<reference evidence="3" key="1">
    <citation type="submission" date="2016-10" db="EMBL/GenBank/DDBJ databases">
        <authorList>
            <person name="Varghese N."/>
            <person name="Submissions S."/>
        </authorList>
    </citation>
    <scope>NUCLEOTIDE SEQUENCE [LARGE SCALE GENOMIC DNA]</scope>
    <source>
        <strain evidence="3">DSM 18733</strain>
    </source>
</reference>
<accession>A0A1H7I8Q2</accession>
<evidence type="ECO:0000313" key="3">
    <source>
        <dbReference type="Proteomes" id="UP000199421"/>
    </source>
</evidence>
<evidence type="ECO:0000313" key="2">
    <source>
        <dbReference type="EMBL" id="SEK58889.1"/>
    </source>
</evidence>
<dbReference type="EMBL" id="FOAF01000001">
    <property type="protein sequence ID" value="SEK58889.1"/>
    <property type="molecule type" value="Genomic_DNA"/>
</dbReference>
<dbReference type="Proteomes" id="UP000199421">
    <property type="component" value="Unassembled WGS sequence"/>
</dbReference>
<evidence type="ECO:0000256" key="1">
    <source>
        <dbReference type="SAM" id="SignalP"/>
    </source>
</evidence>
<proteinExistence type="predicted"/>
<dbReference type="STRING" id="407022.SAMN05661044_00621"/>
<feature type="chain" id="PRO_5011697368" description="TerB family tellurite resistance protein" evidence="1">
    <location>
        <begin position="23"/>
        <end position="209"/>
    </location>
</feature>
<keyword evidence="3" id="KW-1185">Reference proteome</keyword>
<dbReference type="OrthoDB" id="826958at2"/>
<sequence>MKKGVLVVVMVLSLNLYSYGQANEIAQLLLNVEKLSQFNQILKDLKTSYKILSTGYTAIKDISEGNFTLHKQFLDGLMAVSPTVKKYRKIGWIVEDQLRMVQEYKKANKVFRANGNFNAEELGYVSGVYENLLKLSLGNLDELILVTTAGKLRMSDDERLKAIDRIYLDMQDKLHFLWDFNSSTALLAMQRQKERVGIDVMQQMHDVVE</sequence>
<organism evidence="2 3">
    <name type="scientific">Olivibacter domesticus</name>
    <name type="common">Pseudosphingobacterium domesticum</name>
    <dbReference type="NCBI Taxonomy" id="407022"/>
    <lineage>
        <taxon>Bacteria</taxon>
        <taxon>Pseudomonadati</taxon>
        <taxon>Bacteroidota</taxon>
        <taxon>Sphingobacteriia</taxon>
        <taxon>Sphingobacteriales</taxon>
        <taxon>Sphingobacteriaceae</taxon>
        <taxon>Olivibacter</taxon>
    </lineage>
</organism>
<dbReference type="AlphaFoldDB" id="A0A1H7I8Q2"/>
<keyword evidence="1" id="KW-0732">Signal</keyword>